<organism evidence="2 3">
    <name type="scientific">Phycomyces blakesleeanus (strain ATCC 8743b / DSM 1359 / FGSC 10004 / NBRC 33097 / NRRL 1555)</name>
    <dbReference type="NCBI Taxonomy" id="763407"/>
    <lineage>
        <taxon>Eukaryota</taxon>
        <taxon>Fungi</taxon>
        <taxon>Fungi incertae sedis</taxon>
        <taxon>Mucoromycota</taxon>
        <taxon>Mucoromycotina</taxon>
        <taxon>Mucoromycetes</taxon>
        <taxon>Mucorales</taxon>
        <taxon>Phycomycetaceae</taxon>
        <taxon>Phycomyces</taxon>
    </lineage>
</organism>
<keyword evidence="1" id="KW-0812">Transmembrane</keyword>
<evidence type="ECO:0000313" key="3">
    <source>
        <dbReference type="Proteomes" id="UP000077315"/>
    </source>
</evidence>
<keyword evidence="1" id="KW-1133">Transmembrane helix</keyword>
<dbReference type="GeneID" id="29001915"/>
<evidence type="ECO:0000313" key="2">
    <source>
        <dbReference type="EMBL" id="OAD78487.1"/>
    </source>
</evidence>
<dbReference type="VEuPathDB" id="FungiDB:PHYBLDRAFT_62748"/>
<reference evidence="3" key="1">
    <citation type="submission" date="2015-06" db="EMBL/GenBank/DDBJ databases">
        <title>Expansion of signal transduction pathways in fungi by whole-genome duplication.</title>
        <authorList>
            <consortium name="DOE Joint Genome Institute"/>
            <person name="Corrochano L.M."/>
            <person name="Kuo A."/>
            <person name="Marcet-Houben M."/>
            <person name="Polaino S."/>
            <person name="Salamov A."/>
            <person name="Villalobos J.M."/>
            <person name="Alvarez M.I."/>
            <person name="Avalos J."/>
            <person name="Benito E.P."/>
            <person name="Benoit I."/>
            <person name="Burger G."/>
            <person name="Camino L.P."/>
            <person name="Canovas D."/>
            <person name="Cerda-Olmedo E."/>
            <person name="Cheng J.-F."/>
            <person name="Dominguez A."/>
            <person name="Elias M."/>
            <person name="Eslava A.P."/>
            <person name="Glaser F."/>
            <person name="Grimwood J."/>
            <person name="Gutierrez G."/>
            <person name="Heitman J."/>
            <person name="Henrissat B."/>
            <person name="Iturriaga E.A."/>
            <person name="Lang B.F."/>
            <person name="Lavin J.L."/>
            <person name="Lee S."/>
            <person name="Li W."/>
            <person name="Lindquist E."/>
            <person name="Lopez-Garcia S."/>
            <person name="Luque E.M."/>
            <person name="Marcos A.T."/>
            <person name="Martin J."/>
            <person name="McCluskey K."/>
            <person name="Medina H.R."/>
            <person name="Miralles-Duran A."/>
            <person name="Miyazaki A."/>
            <person name="Munoz-Torres E."/>
            <person name="Oguiza J.A."/>
            <person name="Ohm R."/>
            <person name="Olmedo M."/>
            <person name="Orejas M."/>
            <person name="Ortiz-Castellanos L."/>
            <person name="Pisabarro A.G."/>
            <person name="Rodriguez-Romero J."/>
            <person name="Ruiz-Herrera J."/>
            <person name="Ruiz-Vazquez R."/>
            <person name="Sanz C."/>
            <person name="Schackwitz W."/>
            <person name="Schmutz J."/>
            <person name="Shahriari M."/>
            <person name="Shelest E."/>
            <person name="Silva-Franco F."/>
            <person name="Soanes D."/>
            <person name="Syed K."/>
            <person name="Tagua V.G."/>
            <person name="Talbot N.J."/>
            <person name="Thon M."/>
            <person name="De vries R.P."/>
            <person name="Wiebenga A."/>
            <person name="Yadav J.S."/>
            <person name="Braun E.L."/>
            <person name="Baker S."/>
            <person name="Garre V."/>
            <person name="Horwitz B."/>
            <person name="Torres-Martinez S."/>
            <person name="Idnurm A."/>
            <person name="Herrera-Estrella A."/>
            <person name="Gabaldon T."/>
            <person name="Grigoriev I.V."/>
        </authorList>
    </citation>
    <scope>NUCLEOTIDE SEQUENCE [LARGE SCALE GENOMIC DNA]</scope>
    <source>
        <strain evidence="3">NRRL 1555(-)</strain>
    </source>
</reference>
<dbReference type="AlphaFoldDB" id="A0A167PT26"/>
<sequence>MYNLKCNRCRLSYDSGALNLVISSSVFFYFISPLKNPTSIFKKENIKIDIKKKCIGSSREFHQWPSELTEIQMLMKDLNFFYYLAEWRVLLILYEKSKVYITLFVSGWCFHVACIDLMVLYILV</sequence>
<keyword evidence="3" id="KW-1185">Reference proteome</keyword>
<accession>A0A167PT26</accession>
<dbReference type="Proteomes" id="UP000077315">
    <property type="component" value="Unassembled WGS sequence"/>
</dbReference>
<dbReference type="EMBL" id="KV440973">
    <property type="protein sequence ID" value="OAD78487.1"/>
    <property type="molecule type" value="Genomic_DNA"/>
</dbReference>
<name>A0A167PT26_PHYB8</name>
<feature type="transmembrane region" description="Helical" evidence="1">
    <location>
        <begin position="99"/>
        <end position="123"/>
    </location>
</feature>
<keyword evidence="1" id="KW-0472">Membrane</keyword>
<dbReference type="InParanoid" id="A0A167PT26"/>
<evidence type="ECO:0000256" key="1">
    <source>
        <dbReference type="SAM" id="Phobius"/>
    </source>
</evidence>
<proteinExistence type="predicted"/>
<gene>
    <name evidence="2" type="ORF">PHYBLDRAFT_62748</name>
</gene>
<dbReference type="RefSeq" id="XP_018296527.1">
    <property type="nucleotide sequence ID" value="XM_018441009.1"/>
</dbReference>
<protein>
    <submittedName>
        <fullName evidence="2">Uncharacterized protein</fullName>
    </submittedName>
</protein>